<reference evidence="9" key="1">
    <citation type="submission" date="2017-02" db="EMBL/GenBank/DDBJ databases">
        <authorList>
            <person name="Varghese N."/>
            <person name="Submissions S."/>
        </authorList>
    </citation>
    <scope>NUCLEOTIDE SEQUENCE [LARGE SCALE GENOMIC DNA]</scope>
    <source>
        <strain evidence="9">DSM 23546</strain>
    </source>
</reference>
<dbReference type="RefSeq" id="WP_079511516.1">
    <property type="nucleotide sequence ID" value="NZ_FUYL01000002.1"/>
</dbReference>
<dbReference type="PROSITE" id="PS51898">
    <property type="entry name" value="TYR_RECOMBINASE"/>
    <property type="match status" value="1"/>
</dbReference>
<dbReference type="Pfam" id="PF00589">
    <property type="entry name" value="Phage_integrase"/>
    <property type="match status" value="1"/>
</dbReference>
<dbReference type="InterPro" id="IPR010998">
    <property type="entry name" value="Integrase_recombinase_N"/>
</dbReference>
<dbReference type="GO" id="GO:0003677">
    <property type="term" value="F:DNA binding"/>
    <property type="evidence" value="ECO:0007669"/>
    <property type="project" value="UniProtKB-UniRule"/>
</dbReference>
<dbReference type="PROSITE" id="PS51900">
    <property type="entry name" value="CB"/>
    <property type="match status" value="1"/>
</dbReference>
<evidence type="ECO:0000313" key="9">
    <source>
        <dbReference type="Proteomes" id="UP000190339"/>
    </source>
</evidence>
<organism evidence="8 9">
    <name type="scientific">Maribacter arcticus</name>
    <dbReference type="NCBI Taxonomy" id="561365"/>
    <lineage>
        <taxon>Bacteria</taxon>
        <taxon>Pseudomonadati</taxon>
        <taxon>Bacteroidota</taxon>
        <taxon>Flavobacteriia</taxon>
        <taxon>Flavobacteriales</taxon>
        <taxon>Flavobacteriaceae</taxon>
        <taxon>Maribacter</taxon>
    </lineage>
</organism>
<feature type="domain" description="Core-binding (CB)" evidence="7">
    <location>
        <begin position="101"/>
        <end position="182"/>
    </location>
</feature>
<dbReference type="InterPro" id="IPR050090">
    <property type="entry name" value="Tyrosine_recombinase_XerCD"/>
</dbReference>
<dbReference type="PANTHER" id="PTHR30349">
    <property type="entry name" value="PHAGE INTEGRASE-RELATED"/>
    <property type="match status" value="1"/>
</dbReference>
<evidence type="ECO:0000256" key="1">
    <source>
        <dbReference type="ARBA" id="ARBA00008857"/>
    </source>
</evidence>
<accession>A0A1T5AJF2</accession>
<proteinExistence type="inferred from homology"/>
<evidence type="ECO:0000259" key="6">
    <source>
        <dbReference type="PROSITE" id="PS51898"/>
    </source>
</evidence>
<evidence type="ECO:0000256" key="4">
    <source>
        <dbReference type="ARBA" id="ARBA00023172"/>
    </source>
</evidence>
<gene>
    <name evidence="8" type="ORF">SAMN05660866_01026</name>
</gene>
<dbReference type="InterPro" id="IPR011010">
    <property type="entry name" value="DNA_brk_join_enz"/>
</dbReference>
<protein>
    <submittedName>
        <fullName evidence="8">Site-specific recombinase XerD</fullName>
    </submittedName>
</protein>
<dbReference type="GO" id="GO:0015074">
    <property type="term" value="P:DNA integration"/>
    <property type="evidence" value="ECO:0007669"/>
    <property type="project" value="UniProtKB-KW"/>
</dbReference>
<feature type="domain" description="Tyr recombinase" evidence="6">
    <location>
        <begin position="204"/>
        <end position="398"/>
    </location>
</feature>
<dbReference type="STRING" id="561365.SAMN05660866_01026"/>
<dbReference type="InterPro" id="IPR025269">
    <property type="entry name" value="SAM-like_dom"/>
</dbReference>
<dbReference type="Pfam" id="PF17293">
    <property type="entry name" value="Arm-DNA-bind_5"/>
    <property type="match status" value="1"/>
</dbReference>
<evidence type="ECO:0000256" key="3">
    <source>
        <dbReference type="ARBA" id="ARBA00023125"/>
    </source>
</evidence>
<dbReference type="InterPro" id="IPR044068">
    <property type="entry name" value="CB"/>
</dbReference>
<dbReference type="InterPro" id="IPR013762">
    <property type="entry name" value="Integrase-like_cat_sf"/>
</dbReference>
<keyword evidence="4" id="KW-0233">DNA recombination</keyword>
<evidence type="ECO:0000256" key="5">
    <source>
        <dbReference type="PROSITE-ProRule" id="PRU01248"/>
    </source>
</evidence>
<name>A0A1T5AJF2_9FLAO</name>
<dbReference type="OrthoDB" id="1094492at2"/>
<keyword evidence="3 5" id="KW-0238">DNA-binding</keyword>
<dbReference type="PANTHER" id="PTHR30349:SF64">
    <property type="entry name" value="PROPHAGE INTEGRASE INTD-RELATED"/>
    <property type="match status" value="1"/>
</dbReference>
<evidence type="ECO:0000256" key="2">
    <source>
        <dbReference type="ARBA" id="ARBA00022908"/>
    </source>
</evidence>
<dbReference type="Gene3D" id="1.10.150.130">
    <property type="match status" value="1"/>
</dbReference>
<evidence type="ECO:0000313" key="8">
    <source>
        <dbReference type="EMBL" id="SKB35086.1"/>
    </source>
</evidence>
<dbReference type="CDD" id="cd01185">
    <property type="entry name" value="INTN1_C_like"/>
    <property type="match status" value="1"/>
</dbReference>
<dbReference type="InterPro" id="IPR002104">
    <property type="entry name" value="Integrase_catalytic"/>
</dbReference>
<dbReference type="Gene3D" id="1.10.443.10">
    <property type="entry name" value="Intergrase catalytic core"/>
    <property type="match status" value="1"/>
</dbReference>
<dbReference type="EMBL" id="FUYL01000002">
    <property type="protein sequence ID" value="SKB35086.1"/>
    <property type="molecule type" value="Genomic_DNA"/>
</dbReference>
<dbReference type="Proteomes" id="UP000190339">
    <property type="component" value="Unassembled WGS sequence"/>
</dbReference>
<evidence type="ECO:0000259" key="7">
    <source>
        <dbReference type="PROSITE" id="PS51900"/>
    </source>
</evidence>
<dbReference type="SUPFAM" id="SSF56349">
    <property type="entry name" value="DNA breaking-rejoining enzymes"/>
    <property type="match status" value="1"/>
</dbReference>
<comment type="similarity">
    <text evidence="1">Belongs to the 'phage' integrase family.</text>
</comment>
<keyword evidence="9" id="KW-1185">Reference proteome</keyword>
<dbReference type="Pfam" id="PF13102">
    <property type="entry name" value="Phage_int_SAM_5"/>
    <property type="match status" value="1"/>
</dbReference>
<dbReference type="InterPro" id="IPR035386">
    <property type="entry name" value="Arm-DNA-bind_5"/>
</dbReference>
<dbReference type="GO" id="GO:0006310">
    <property type="term" value="P:DNA recombination"/>
    <property type="evidence" value="ECO:0007669"/>
    <property type="project" value="UniProtKB-KW"/>
</dbReference>
<sequence>MKKADAAIYLDENRPKQNGKCSVKIRVTFDRKRKYFATGIDLTKDSFEQIFFGKRLKPDQKEIKTKVDYFERKAINVINNLNVFSFDAFIEHFLDQRNTANSVSFAFDKYIDSLKLENRIGTAVSYGCAKNSIEKFKNDLTFAEVTPSFLKKYENWMLTNGNSKTTVGIYIRSLRAIYNLQNIDKSVYPFGNGKNKYTIPTSKNTKKALTVEEIAKIYNYEAEPKSSKEMAKDYWLFLYLCNGMNVKDFCLLKWENIDGNMFSYKRAKTERSQKQSKRISVALKPETLDIIKKWGLPSLDKNAFIFPHLNTKMNAEQKRAKYKQLTKLINKYMKRIATETGIDKNVTTYFARHSFATVLKRSGVKIEMISELLGHSSVDVTESYLDSFENEQIQNETDVLTAGFKKAN</sequence>
<dbReference type="AlphaFoldDB" id="A0A1T5AJF2"/>
<keyword evidence="2" id="KW-0229">DNA integration</keyword>